<organism evidence="2 3">
    <name type="scientific">Seminavis robusta</name>
    <dbReference type="NCBI Taxonomy" id="568900"/>
    <lineage>
        <taxon>Eukaryota</taxon>
        <taxon>Sar</taxon>
        <taxon>Stramenopiles</taxon>
        <taxon>Ochrophyta</taxon>
        <taxon>Bacillariophyta</taxon>
        <taxon>Bacillariophyceae</taxon>
        <taxon>Bacillariophycidae</taxon>
        <taxon>Naviculales</taxon>
        <taxon>Naviculaceae</taxon>
        <taxon>Seminavis</taxon>
    </lineage>
</organism>
<gene>
    <name evidence="2" type="ORF">SEMRO_229_G093160.1</name>
</gene>
<proteinExistence type="predicted"/>
<reference evidence="2" key="1">
    <citation type="submission" date="2020-06" db="EMBL/GenBank/DDBJ databases">
        <authorList>
            <consortium name="Plant Systems Biology data submission"/>
        </authorList>
    </citation>
    <scope>NUCLEOTIDE SEQUENCE</scope>
    <source>
        <strain evidence="2">D6</strain>
    </source>
</reference>
<feature type="compositionally biased region" description="Polar residues" evidence="1">
    <location>
        <begin position="49"/>
        <end position="58"/>
    </location>
</feature>
<evidence type="ECO:0000313" key="3">
    <source>
        <dbReference type="Proteomes" id="UP001153069"/>
    </source>
</evidence>
<accession>A0A9N8DRJ4</accession>
<dbReference type="Proteomes" id="UP001153069">
    <property type="component" value="Unassembled WGS sequence"/>
</dbReference>
<name>A0A9N8DRJ4_9STRA</name>
<dbReference type="EMBL" id="CAICTM010000228">
    <property type="protein sequence ID" value="CAB9505400.1"/>
    <property type="molecule type" value="Genomic_DNA"/>
</dbReference>
<sequence>MVQQLDGRILGDKSRRGWFPSSYARPLPVPPSSTRTDHPHNPGYPKPTLPTTGATSGGASEAKKDALGGDAFGDDFGPVMGGSAYKQNGLAVFSKKEFDSFAANRYECHFDGPSSQAAPQQTTALVKKPGLAALS</sequence>
<comment type="caution">
    <text evidence="2">The sequence shown here is derived from an EMBL/GenBank/DDBJ whole genome shotgun (WGS) entry which is preliminary data.</text>
</comment>
<evidence type="ECO:0000256" key="1">
    <source>
        <dbReference type="SAM" id="MobiDB-lite"/>
    </source>
</evidence>
<feature type="region of interest" description="Disordered" evidence="1">
    <location>
        <begin position="20"/>
        <end position="73"/>
    </location>
</feature>
<protein>
    <submittedName>
        <fullName evidence="2">Uncharacterized protein</fullName>
    </submittedName>
</protein>
<keyword evidence="3" id="KW-1185">Reference proteome</keyword>
<evidence type="ECO:0000313" key="2">
    <source>
        <dbReference type="EMBL" id="CAB9505400.1"/>
    </source>
</evidence>
<dbReference type="AlphaFoldDB" id="A0A9N8DRJ4"/>